<keyword evidence="4 6" id="KW-0663">Pyridoxal phosphate</keyword>
<protein>
    <submittedName>
        <fullName evidence="8">Aspartate aminotransferase family protein</fullName>
    </submittedName>
</protein>
<gene>
    <name evidence="8" type="ORF">CR194_18595</name>
</gene>
<dbReference type="Gene3D" id="3.40.640.10">
    <property type="entry name" value="Type I PLP-dependent aspartate aminotransferase-like (Major domain)"/>
    <property type="match status" value="1"/>
</dbReference>
<comment type="caution">
    <text evidence="8">The sequence shown here is derived from an EMBL/GenBank/DDBJ whole genome shotgun (WGS) entry which is preliminary data.</text>
</comment>
<dbReference type="GO" id="GO:0005737">
    <property type="term" value="C:cytoplasm"/>
    <property type="evidence" value="ECO:0007669"/>
    <property type="project" value="TreeGrafter"/>
</dbReference>
<keyword evidence="8" id="KW-0808">Transferase</keyword>
<evidence type="ECO:0000256" key="6">
    <source>
        <dbReference type="PIRSR" id="PIRSR602129-50"/>
    </source>
</evidence>
<keyword evidence="8" id="KW-0032">Aminotransferase</keyword>
<organism evidence="8 9">
    <name type="scientific">Salipaludibacillus keqinensis</name>
    <dbReference type="NCBI Taxonomy" id="2045207"/>
    <lineage>
        <taxon>Bacteria</taxon>
        <taxon>Bacillati</taxon>
        <taxon>Bacillota</taxon>
        <taxon>Bacilli</taxon>
        <taxon>Bacillales</taxon>
        <taxon>Bacillaceae</taxon>
    </lineage>
</organism>
<accession>A0A323T9L1</accession>
<dbReference type="SUPFAM" id="SSF53383">
    <property type="entry name" value="PLP-dependent transferases"/>
    <property type="match status" value="1"/>
</dbReference>
<reference evidence="8 9" key="1">
    <citation type="submission" date="2017-10" db="EMBL/GenBank/DDBJ databases">
        <title>Bacillus sp. nov., a halophilic bacterium isolated from a Keqin Lake.</title>
        <authorList>
            <person name="Wang H."/>
        </authorList>
    </citation>
    <scope>NUCLEOTIDE SEQUENCE [LARGE SCALE GENOMIC DNA]</scope>
    <source>
        <strain evidence="8 9">KQ-12</strain>
    </source>
</reference>
<proteinExistence type="inferred from homology"/>
<evidence type="ECO:0000256" key="3">
    <source>
        <dbReference type="ARBA" id="ARBA00022793"/>
    </source>
</evidence>
<comment type="similarity">
    <text evidence="2 7">Belongs to the group II decarboxylase family.</text>
</comment>
<evidence type="ECO:0000313" key="8">
    <source>
        <dbReference type="EMBL" id="PYZ91810.1"/>
    </source>
</evidence>
<dbReference type="InterPro" id="IPR015421">
    <property type="entry name" value="PyrdxlP-dep_Trfase_major"/>
</dbReference>
<evidence type="ECO:0000256" key="7">
    <source>
        <dbReference type="RuleBase" id="RU000382"/>
    </source>
</evidence>
<evidence type="ECO:0000256" key="4">
    <source>
        <dbReference type="ARBA" id="ARBA00022898"/>
    </source>
</evidence>
<evidence type="ECO:0000256" key="5">
    <source>
        <dbReference type="ARBA" id="ARBA00023239"/>
    </source>
</evidence>
<dbReference type="InterPro" id="IPR015424">
    <property type="entry name" value="PyrdxlP-dep_Trfase"/>
</dbReference>
<dbReference type="EMBL" id="PDOD01000006">
    <property type="protein sequence ID" value="PYZ91810.1"/>
    <property type="molecule type" value="Genomic_DNA"/>
</dbReference>
<evidence type="ECO:0000256" key="1">
    <source>
        <dbReference type="ARBA" id="ARBA00001933"/>
    </source>
</evidence>
<dbReference type="InterPro" id="IPR002129">
    <property type="entry name" value="PyrdxlP-dep_de-COase"/>
</dbReference>
<sequence length="547" mass="61118">MKDIQRLFPSEDGNGERRDELITLLTALLKNMDDLKDINQVTLGPPKKKSSDFYKHLTTSSFVPQVGGSFTDMIDSMTDLMKGHPFQSRNFLTNVLPMASTPGLIGQFTASLLNGNNLWDVYGPAGAEAETKVIAMMSKIAGYDSERSWGYTTWGGQGAVFTGLRLAIAKYAPDAVAEGVPNNLYVFSSEQAHYSLLKSAEATGIGRNHVIKVRTKADQSMDEDDLEEKLIKVIEADGIPVYIVATTGTTDNFGIDNIQQIKATAEKTTRAHSLPSAHIHADSALGGFYAFFNDYDFTTNSLQLEDDVLQGLQKIQLRMKHLHLADSLCFDFQKLGQTPYVTSLFLVREKQDLRLIDLDASESPYVGDRGYGDYHTSYTLECSRMASSISILAALNLFGIEGYQVLLANYVRVNLAFRKELMERLSNISVTNHDNPGPVTAFRLYAKDLDWQMESAGRLTKQQITDTNQRNEALFEYFGEHRARIFLGDTKKFDMVQYVDGDSLLPVYVSKVFTISPYTETEHMSAVVDFIEEAVKYTEKVEEPILC</sequence>
<keyword evidence="3" id="KW-0210">Decarboxylase</keyword>
<dbReference type="AlphaFoldDB" id="A0A323T9L1"/>
<dbReference type="GO" id="GO:0019752">
    <property type="term" value="P:carboxylic acid metabolic process"/>
    <property type="evidence" value="ECO:0007669"/>
    <property type="project" value="InterPro"/>
</dbReference>
<dbReference type="GO" id="GO:0030170">
    <property type="term" value="F:pyridoxal phosphate binding"/>
    <property type="evidence" value="ECO:0007669"/>
    <property type="project" value="InterPro"/>
</dbReference>
<feature type="modified residue" description="N6-(pyridoxal phosphate)lysine" evidence="6">
    <location>
        <position position="334"/>
    </location>
</feature>
<keyword evidence="9" id="KW-1185">Reference proteome</keyword>
<evidence type="ECO:0000313" key="9">
    <source>
        <dbReference type="Proteomes" id="UP000248214"/>
    </source>
</evidence>
<dbReference type="GO" id="GO:0004058">
    <property type="term" value="F:aromatic-L-amino-acid decarboxylase activity"/>
    <property type="evidence" value="ECO:0007669"/>
    <property type="project" value="UniProtKB-ARBA"/>
</dbReference>
<evidence type="ECO:0000256" key="2">
    <source>
        <dbReference type="ARBA" id="ARBA00009533"/>
    </source>
</evidence>
<dbReference type="Proteomes" id="UP000248214">
    <property type="component" value="Unassembled WGS sequence"/>
</dbReference>
<dbReference type="Pfam" id="PF00282">
    <property type="entry name" value="Pyridoxal_deC"/>
    <property type="match status" value="1"/>
</dbReference>
<keyword evidence="5 7" id="KW-0456">Lyase</keyword>
<name>A0A323T9L1_9BACI</name>
<dbReference type="PANTHER" id="PTHR45677:SF8">
    <property type="entry name" value="CYSTEINE SULFINIC ACID DECARBOXYLASE"/>
    <property type="match status" value="1"/>
</dbReference>
<dbReference type="PANTHER" id="PTHR45677">
    <property type="entry name" value="GLUTAMATE DECARBOXYLASE-RELATED"/>
    <property type="match status" value="1"/>
</dbReference>
<dbReference type="OrthoDB" id="3335676at2"/>
<comment type="cofactor">
    <cofactor evidence="1 6 7">
        <name>pyridoxal 5'-phosphate</name>
        <dbReference type="ChEBI" id="CHEBI:597326"/>
    </cofactor>
</comment>
<dbReference type="GO" id="GO:0008483">
    <property type="term" value="F:transaminase activity"/>
    <property type="evidence" value="ECO:0007669"/>
    <property type="project" value="UniProtKB-KW"/>
</dbReference>